<dbReference type="SUPFAM" id="SSF46689">
    <property type="entry name" value="Homeodomain-like"/>
    <property type="match status" value="2"/>
</dbReference>
<sequence length="252" mass="29695">MTLELEWQKAEQERQEDTHQHEPPEVEFGFYNQVQQGDVDAVQENLRSGLYRQIAMRVRLSDDLVQNFRYHCIICLSMVSRFCIEGGMPGEQAYRMSDFYIRKIDTATTIDQVEKLHDDACMDYAKRMQQRKIKQVCSKPVSLCLNYIYSHMHEKISTEELAAEVHLHPSYLSRLFREQMGCTLHDYILDQKIQSAKRMLQFSDRSYAEIANLLAFSSQSHFIQVFSRKVGVTPKQFREAEFRSKLMRGEQE</sequence>
<dbReference type="Pfam" id="PF12833">
    <property type="entry name" value="HTH_18"/>
    <property type="match status" value="1"/>
</dbReference>
<protein>
    <submittedName>
        <fullName evidence="6">Transcriptional regulator, AraC family</fullName>
    </submittedName>
</protein>
<comment type="caution">
    <text evidence="6">The sequence shown here is derived from an EMBL/GenBank/DDBJ whole genome shotgun (WGS) entry which is preliminary data.</text>
</comment>
<dbReference type="AlphaFoldDB" id="U2KWH9"/>
<keyword evidence="1" id="KW-0805">Transcription regulation</keyword>
<dbReference type="SMART" id="SM00342">
    <property type="entry name" value="HTH_ARAC"/>
    <property type="match status" value="1"/>
</dbReference>
<evidence type="ECO:0000256" key="2">
    <source>
        <dbReference type="ARBA" id="ARBA00023125"/>
    </source>
</evidence>
<dbReference type="PRINTS" id="PR00032">
    <property type="entry name" value="HTHARAC"/>
</dbReference>
<dbReference type="OrthoDB" id="184994at2"/>
<dbReference type="Proteomes" id="UP000016662">
    <property type="component" value="Unassembled WGS sequence"/>
</dbReference>
<dbReference type="PATRIC" id="fig|411473.3.peg.790"/>
<dbReference type="STRING" id="411473.RUMCAL_00967"/>
<dbReference type="EMBL" id="AWVF01000110">
    <property type="protein sequence ID" value="ERJ96637.1"/>
    <property type="molecule type" value="Genomic_DNA"/>
</dbReference>
<keyword evidence="7" id="KW-1185">Reference proteome</keyword>
<proteinExistence type="predicted"/>
<name>U2KWH9_9FIRM</name>
<dbReference type="HOGENOM" id="CLU_036605_3_0_9"/>
<dbReference type="PROSITE" id="PS01124">
    <property type="entry name" value="HTH_ARAC_FAMILY_2"/>
    <property type="match status" value="1"/>
</dbReference>
<evidence type="ECO:0000259" key="5">
    <source>
        <dbReference type="PROSITE" id="PS01124"/>
    </source>
</evidence>
<evidence type="ECO:0000256" key="3">
    <source>
        <dbReference type="ARBA" id="ARBA00023163"/>
    </source>
</evidence>
<gene>
    <name evidence="6" type="ORF">RUMCAL_00967</name>
</gene>
<organism evidence="6 7">
    <name type="scientific">Ruminococcus callidus ATCC 27760</name>
    <dbReference type="NCBI Taxonomy" id="411473"/>
    <lineage>
        <taxon>Bacteria</taxon>
        <taxon>Bacillati</taxon>
        <taxon>Bacillota</taxon>
        <taxon>Clostridia</taxon>
        <taxon>Eubacteriales</taxon>
        <taxon>Oscillospiraceae</taxon>
        <taxon>Ruminococcus</taxon>
    </lineage>
</organism>
<dbReference type="PANTHER" id="PTHR43280">
    <property type="entry name" value="ARAC-FAMILY TRANSCRIPTIONAL REGULATOR"/>
    <property type="match status" value="1"/>
</dbReference>
<evidence type="ECO:0000256" key="1">
    <source>
        <dbReference type="ARBA" id="ARBA00023015"/>
    </source>
</evidence>
<dbReference type="InterPro" id="IPR020449">
    <property type="entry name" value="Tscrpt_reg_AraC-type_HTH"/>
</dbReference>
<keyword evidence="3" id="KW-0804">Transcription</keyword>
<reference evidence="6 7" key="1">
    <citation type="submission" date="2013-07" db="EMBL/GenBank/DDBJ databases">
        <authorList>
            <person name="Weinstock G."/>
            <person name="Sodergren E."/>
            <person name="Wylie T."/>
            <person name="Fulton L."/>
            <person name="Fulton R."/>
            <person name="Fronick C."/>
            <person name="O'Laughlin M."/>
            <person name="Godfrey J."/>
            <person name="Miner T."/>
            <person name="Herter B."/>
            <person name="Appelbaum E."/>
            <person name="Cordes M."/>
            <person name="Lek S."/>
            <person name="Wollam A."/>
            <person name="Pepin K.H."/>
            <person name="Palsikar V.B."/>
            <person name="Mitreva M."/>
            <person name="Wilson R.K."/>
        </authorList>
    </citation>
    <scope>NUCLEOTIDE SEQUENCE [LARGE SCALE GENOMIC DNA]</scope>
    <source>
        <strain evidence="6 7">ATCC 27760</strain>
    </source>
</reference>
<keyword evidence="2" id="KW-0238">DNA-binding</keyword>
<evidence type="ECO:0000313" key="6">
    <source>
        <dbReference type="EMBL" id="ERJ96637.1"/>
    </source>
</evidence>
<dbReference type="PANTHER" id="PTHR43280:SF2">
    <property type="entry name" value="HTH-TYPE TRANSCRIPTIONAL REGULATOR EXSA"/>
    <property type="match status" value="1"/>
</dbReference>
<feature type="region of interest" description="Disordered" evidence="4">
    <location>
        <begin position="1"/>
        <end position="23"/>
    </location>
</feature>
<dbReference type="RefSeq" id="WP_021682425.1">
    <property type="nucleotide sequence ID" value="NZ_KI260415.1"/>
</dbReference>
<dbReference type="GO" id="GO:0043565">
    <property type="term" value="F:sequence-specific DNA binding"/>
    <property type="evidence" value="ECO:0007669"/>
    <property type="project" value="InterPro"/>
</dbReference>
<accession>U2KWH9</accession>
<evidence type="ECO:0000256" key="4">
    <source>
        <dbReference type="SAM" id="MobiDB-lite"/>
    </source>
</evidence>
<dbReference type="Gene3D" id="1.10.10.60">
    <property type="entry name" value="Homeodomain-like"/>
    <property type="match status" value="2"/>
</dbReference>
<feature type="domain" description="HTH araC/xylS-type" evidence="5">
    <location>
        <begin position="142"/>
        <end position="240"/>
    </location>
</feature>
<dbReference type="InterPro" id="IPR018060">
    <property type="entry name" value="HTH_AraC"/>
</dbReference>
<dbReference type="InterPro" id="IPR009057">
    <property type="entry name" value="Homeodomain-like_sf"/>
</dbReference>
<dbReference type="GO" id="GO:0003700">
    <property type="term" value="F:DNA-binding transcription factor activity"/>
    <property type="evidence" value="ECO:0007669"/>
    <property type="project" value="InterPro"/>
</dbReference>
<evidence type="ECO:0000313" key="7">
    <source>
        <dbReference type="Proteomes" id="UP000016662"/>
    </source>
</evidence>
<dbReference type="eggNOG" id="COG2207">
    <property type="taxonomic scope" value="Bacteria"/>
</dbReference>